<proteinExistence type="inferred from homology"/>
<comment type="cofactor">
    <cofactor evidence="1">
        <name>Mg(2+)</name>
        <dbReference type="ChEBI" id="CHEBI:18420"/>
    </cofactor>
</comment>
<evidence type="ECO:0000256" key="3">
    <source>
        <dbReference type="ARBA" id="ARBA00009595"/>
    </source>
</evidence>
<protein>
    <recommendedName>
        <fullName evidence="4">NAD(+) diphosphatase</fullName>
        <ecNumber evidence="4">3.6.1.22</ecNumber>
    </recommendedName>
</protein>
<dbReference type="PANTHER" id="PTHR42904:SF6">
    <property type="entry name" value="NAD-CAPPED RNA HYDROLASE NUDT12"/>
    <property type="match status" value="1"/>
</dbReference>
<dbReference type="EMBL" id="CP066007">
    <property type="protein sequence ID" value="QQB46276.1"/>
    <property type="molecule type" value="Genomic_DNA"/>
</dbReference>
<comment type="cofactor">
    <cofactor evidence="2">
        <name>Zn(2+)</name>
        <dbReference type="ChEBI" id="CHEBI:29105"/>
    </cofactor>
</comment>
<dbReference type="SUPFAM" id="SSF55811">
    <property type="entry name" value="Nudix"/>
    <property type="match status" value="1"/>
</dbReference>
<dbReference type="AlphaFoldDB" id="A0A7T4JUW2"/>
<dbReference type="InterPro" id="IPR020084">
    <property type="entry name" value="NUDIX_hydrolase_CS"/>
</dbReference>
<dbReference type="Gene3D" id="3.90.79.10">
    <property type="entry name" value="Nucleoside Triphosphate Pyrophosphohydrolase"/>
    <property type="match status" value="1"/>
</dbReference>
<dbReference type="Proteomes" id="UP000596145">
    <property type="component" value="Chromosome"/>
</dbReference>
<dbReference type="PROSITE" id="PS51462">
    <property type="entry name" value="NUDIX"/>
    <property type="match status" value="1"/>
</dbReference>
<evidence type="ECO:0000313" key="12">
    <source>
        <dbReference type="Proteomes" id="UP000596145"/>
    </source>
</evidence>
<name>A0A7T4JUW2_9CORY</name>
<keyword evidence="5" id="KW-0479">Metal-binding</keyword>
<dbReference type="InterPro" id="IPR050241">
    <property type="entry name" value="NAD-cap_RNA_hydrolase_NudC"/>
</dbReference>
<evidence type="ECO:0000256" key="6">
    <source>
        <dbReference type="ARBA" id="ARBA00022801"/>
    </source>
</evidence>
<dbReference type="CDD" id="cd03429">
    <property type="entry name" value="NUDIX_NADH_pyrophosphatase_Nudt13"/>
    <property type="match status" value="1"/>
</dbReference>
<dbReference type="GO" id="GO:0005829">
    <property type="term" value="C:cytosol"/>
    <property type="evidence" value="ECO:0007669"/>
    <property type="project" value="TreeGrafter"/>
</dbReference>
<keyword evidence="6" id="KW-0378">Hydrolase</keyword>
<dbReference type="InterPro" id="IPR000086">
    <property type="entry name" value="NUDIX_hydrolase_dom"/>
</dbReference>
<dbReference type="InterPro" id="IPR049734">
    <property type="entry name" value="NudC-like_C"/>
</dbReference>
<dbReference type="GO" id="GO:0006742">
    <property type="term" value="P:NADP+ catabolic process"/>
    <property type="evidence" value="ECO:0007669"/>
    <property type="project" value="TreeGrafter"/>
</dbReference>
<dbReference type="InterPro" id="IPR015797">
    <property type="entry name" value="NUDIX_hydrolase-like_dom_sf"/>
</dbReference>
<dbReference type="GO" id="GO:0019677">
    <property type="term" value="P:NAD+ catabolic process"/>
    <property type="evidence" value="ECO:0007669"/>
    <property type="project" value="TreeGrafter"/>
</dbReference>
<organism evidence="11 12">
    <name type="scientific">Corynebacterium glucuronolyticum</name>
    <dbReference type="NCBI Taxonomy" id="39791"/>
    <lineage>
        <taxon>Bacteria</taxon>
        <taxon>Bacillati</taxon>
        <taxon>Actinomycetota</taxon>
        <taxon>Actinomycetes</taxon>
        <taxon>Mycobacteriales</taxon>
        <taxon>Corynebacteriaceae</taxon>
        <taxon>Corynebacterium</taxon>
    </lineage>
</organism>
<evidence type="ECO:0000256" key="1">
    <source>
        <dbReference type="ARBA" id="ARBA00001946"/>
    </source>
</evidence>
<dbReference type="EC" id="3.6.1.22" evidence="4"/>
<keyword evidence="8" id="KW-0520">NAD</keyword>
<dbReference type="GO" id="GO:0046872">
    <property type="term" value="F:metal ion binding"/>
    <property type="evidence" value="ECO:0007669"/>
    <property type="project" value="UniProtKB-KW"/>
</dbReference>
<accession>A0A7T4JUW2</accession>
<gene>
    <name evidence="11" type="ORF">I6I10_12715</name>
</gene>
<dbReference type="GO" id="GO:0035529">
    <property type="term" value="F:NADH pyrophosphatase activity"/>
    <property type="evidence" value="ECO:0007669"/>
    <property type="project" value="TreeGrafter"/>
</dbReference>
<dbReference type="RefSeq" id="WP_005390282.1">
    <property type="nucleotide sequence ID" value="NZ_CP066007.1"/>
</dbReference>
<evidence type="ECO:0000256" key="4">
    <source>
        <dbReference type="ARBA" id="ARBA00012381"/>
    </source>
</evidence>
<evidence type="ECO:0000259" key="10">
    <source>
        <dbReference type="PROSITE" id="PS51462"/>
    </source>
</evidence>
<evidence type="ECO:0000256" key="7">
    <source>
        <dbReference type="ARBA" id="ARBA00022842"/>
    </source>
</evidence>
<evidence type="ECO:0000256" key="2">
    <source>
        <dbReference type="ARBA" id="ARBA00001947"/>
    </source>
</evidence>
<comment type="similarity">
    <text evidence="3">Belongs to the Nudix hydrolase family. NudC subfamily.</text>
</comment>
<evidence type="ECO:0000256" key="9">
    <source>
        <dbReference type="ARBA" id="ARBA00023679"/>
    </source>
</evidence>
<feature type="domain" description="Nudix hydrolase" evidence="10">
    <location>
        <begin position="141"/>
        <end position="265"/>
    </location>
</feature>
<dbReference type="PROSITE" id="PS00893">
    <property type="entry name" value="NUDIX_BOX"/>
    <property type="match status" value="1"/>
</dbReference>
<keyword evidence="7" id="KW-0460">Magnesium</keyword>
<sequence>MLGGIFLANTEPNRGCYYPFTLQGEYATLSGSSTPLGVQPIAGFADPVLGENADIQIELPEGHGFGVLVSHEQLEAMIAGDPESLAIVHIQDQPAVSDLAQTFMRLRNQAMFRFSPVNGDQIRYVADGRFGYDDGGREVFPRLDPAVIGLVTLGDELLLTRKPQRRYFSLVAGYVEPGETIEDAFSREVLEETGRRVTHSRYVMSAPWAATGSLMLGMRAETTDREAHAPTDGELEETRWASREEILSGDIPLTGRGSLARTLIDRWCARGKL</sequence>
<comment type="catalytic activity">
    <reaction evidence="9">
        <text>a 5'-end NAD(+)-phospho-ribonucleoside in mRNA + H2O = a 5'-end phospho-adenosine-phospho-ribonucleoside in mRNA + beta-nicotinamide D-ribonucleotide + 2 H(+)</text>
        <dbReference type="Rhea" id="RHEA:60876"/>
        <dbReference type="Rhea" id="RHEA-COMP:15698"/>
        <dbReference type="Rhea" id="RHEA-COMP:15719"/>
        <dbReference type="ChEBI" id="CHEBI:14649"/>
        <dbReference type="ChEBI" id="CHEBI:15377"/>
        <dbReference type="ChEBI" id="CHEBI:15378"/>
        <dbReference type="ChEBI" id="CHEBI:144029"/>
        <dbReference type="ChEBI" id="CHEBI:144051"/>
    </reaction>
    <physiologicalReaction direction="left-to-right" evidence="9">
        <dbReference type="Rhea" id="RHEA:60877"/>
    </physiologicalReaction>
</comment>
<evidence type="ECO:0000256" key="5">
    <source>
        <dbReference type="ARBA" id="ARBA00022723"/>
    </source>
</evidence>
<evidence type="ECO:0000313" key="11">
    <source>
        <dbReference type="EMBL" id="QQB46276.1"/>
    </source>
</evidence>
<dbReference type="PANTHER" id="PTHR42904">
    <property type="entry name" value="NUDIX HYDROLASE, NUDC SUBFAMILY"/>
    <property type="match status" value="1"/>
</dbReference>
<evidence type="ECO:0000256" key="8">
    <source>
        <dbReference type="ARBA" id="ARBA00023027"/>
    </source>
</evidence>
<reference evidence="11 12" key="1">
    <citation type="submission" date="2020-12" db="EMBL/GenBank/DDBJ databases">
        <title>FDA dAtabase for Regulatory Grade micrObial Sequences (FDA-ARGOS): Supporting development and validation of Infectious Disease Dx tests.</title>
        <authorList>
            <person name="Sproer C."/>
            <person name="Gronow S."/>
            <person name="Severitt S."/>
            <person name="Schroder I."/>
            <person name="Tallon L."/>
            <person name="Sadzewicz L."/>
            <person name="Zhao X."/>
            <person name="Boylan J."/>
            <person name="Ott S."/>
            <person name="Bowen H."/>
            <person name="Vavikolanu K."/>
            <person name="Mehta A."/>
            <person name="Aluvathingal J."/>
            <person name="Nadendla S."/>
            <person name="Lowell S."/>
            <person name="Myers T."/>
            <person name="Yan Y."/>
            <person name="Sichtig H."/>
        </authorList>
    </citation>
    <scope>NUCLEOTIDE SEQUENCE [LARGE SCALE GENOMIC DNA]</scope>
    <source>
        <strain evidence="11 12">FDAARGOS_1053</strain>
    </source>
</reference>
<dbReference type="Pfam" id="PF00293">
    <property type="entry name" value="NUDIX"/>
    <property type="match status" value="1"/>
</dbReference>
<dbReference type="GeneID" id="92759436"/>
<dbReference type="OrthoDB" id="9791656at2"/>